<evidence type="ECO:0000313" key="4">
    <source>
        <dbReference type="Proteomes" id="UP000199047"/>
    </source>
</evidence>
<dbReference type="GeneID" id="34750801"/>
<evidence type="ECO:0000313" key="2">
    <source>
        <dbReference type="EMBL" id="CUW20722.1"/>
    </source>
</evidence>
<name>A0AAN2UEA2_9LACO</name>
<dbReference type="EMBL" id="FBTU01000001">
    <property type="protein sequence ID" value="CUW03993.1"/>
    <property type="molecule type" value="Genomic_DNA"/>
</dbReference>
<sequence length="57" mass="6289">MYKYKIMSNVASQNISGGALLGNMWHSFGYTLGRKTNWNLKHPHASNALSGVTQSYG</sequence>
<keyword evidence="4" id="KW-1185">Reference proteome</keyword>
<evidence type="ECO:0000313" key="1">
    <source>
        <dbReference type="EMBL" id="CUW03993.1"/>
    </source>
</evidence>
<gene>
    <name evidence="2" type="ORF">KSL4_1896</name>
    <name evidence="1" type="ORF">PL111_1792</name>
</gene>
<dbReference type="Proteomes" id="UP000198868">
    <property type="component" value="Unassembled WGS sequence"/>
</dbReference>
<proteinExistence type="predicted"/>
<evidence type="ECO:0000313" key="3">
    <source>
        <dbReference type="Proteomes" id="UP000198868"/>
    </source>
</evidence>
<comment type="caution">
    <text evidence="1">The sequence shown here is derived from an EMBL/GenBank/DDBJ whole genome shotgun (WGS) entry which is preliminary data.</text>
</comment>
<organism evidence="1 3">
    <name type="scientific">Leuconostoc inhae</name>
    <dbReference type="NCBI Taxonomy" id="178001"/>
    <lineage>
        <taxon>Bacteria</taxon>
        <taxon>Bacillati</taxon>
        <taxon>Bacillota</taxon>
        <taxon>Bacilli</taxon>
        <taxon>Lactobacillales</taxon>
        <taxon>Lactobacillaceae</taxon>
        <taxon>Leuconostoc</taxon>
    </lineage>
</organism>
<reference evidence="3 4" key="1">
    <citation type="submission" date="2015-12" db="EMBL/GenBank/DDBJ databases">
        <authorList>
            <person name="Andreevskaya M."/>
        </authorList>
    </citation>
    <scope>NUCLEOTIDE SEQUENCE [LARGE SCALE GENOMIC DNA]</scope>
    <source>
        <strain evidence="2 4">KSL4-2</strain>
        <strain evidence="1 3">PL111</strain>
    </source>
</reference>
<dbReference type="Proteomes" id="UP000199047">
    <property type="component" value="Unassembled WGS sequence"/>
</dbReference>
<dbReference type="EMBL" id="FBTB01000023">
    <property type="protein sequence ID" value="CUW20722.1"/>
    <property type="molecule type" value="Genomic_DNA"/>
</dbReference>
<dbReference type="AlphaFoldDB" id="A0AAN2UEA2"/>
<accession>A0AAN2UEA2</accession>
<dbReference type="RefSeq" id="WP_010388143.1">
    <property type="nucleotide sequence ID" value="NZ_FBSX01000005.1"/>
</dbReference>
<protein>
    <submittedName>
        <fullName evidence="1">Uncharacterized protein</fullName>
    </submittedName>
</protein>